<sequence>MTINNIPTHSNNGFKFDYDETIPERMPKLVVSLRESKPENPRVVIPKFYSSFINLNVGGGPEFHQKRKPVICAVEFCVYLEIVLHEVGSSII</sequence>
<evidence type="ECO:0000313" key="1">
    <source>
        <dbReference type="EMBL" id="KAG8200964.1"/>
    </source>
</evidence>
<dbReference type="Proteomes" id="UP000827092">
    <property type="component" value="Unassembled WGS sequence"/>
</dbReference>
<evidence type="ECO:0000313" key="2">
    <source>
        <dbReference type="Proteomes" id="UP000827092"/>
    </source>
</evidence>
<accession>A0AAV6VZ30</accession>
<keyword evidence="2" id="KW-1185">Reference proteome</keyword>
<reference evidence="1 2" key="1">
    <citation type="journal article" date="2022" name="Nat. Ecol. Evol.">
        <title>A masculinizing supergene underlies an exaggerated male reproductive morph in a spider.</title>
        <authorList>
            <person name="Hendrickx F."/>
            <person name="De Corte Z."/>
            <person name="Sonet G."/>
            <person name="Van Belleghem S.M."/>
            <person name="Kostlbacher S."/>
            <person name="Vangestel C."/>
        </authorList>
    </citation>
    <scope>NUCLEOTIDE SEQUENCE [LARGE SCALE GENOMIC DNA]</scope>
    <source>
        <strain evidence="1">W744_W776</strain>
    </source>
</reference>
<proteinExistence type="predicted"/>
<protein>
    <submittedName>
        <fullName evidence="1">Uncharacterized protein</fullName>
    </submittedName>
</protein>
<comment type="caution">
    <text evidence="1">The sequence shown here is derived from an EMBL/GenBank/DDBJ whole genome shotgun (WGS) entry which is preliminary data.</text>
</comment>
<dbReference type="EMBL" id="JAFNEN010000011">
    <property type="protein sequence ID" value="KAG8200964.1"/>
    <property type="molecule type" value="Genomic_DNA"/>
</dbReference>
<gene>
    <name evidence="1" type="ORF">JTE90_020600</name>
</gene>
<organism evidence="1 2">
    <name type="scientific">Oedothorax gibbosus</name>
    <dbReference type="NCBI Taxonomy" id="931172"/>
    <lineage>
        <taxon>Eukaryota</taxon>
        <taxon>Metazoa</taxon>
        <taxon>Ecdysozoa</taxon>
        <taxon>Arthropoda</taxon>
        <taxon>Chelicerata</taxon>
        <taxon>Arachnida</taxon>
        <taxon>Araneae</taxon>
        <taxon>Araneomorphae</taxon>
        <taxon>Entelegynae</taxon>
        <taxon>Araneoidea</taxon>
        <taxon>Linyphiidae</taxon>
        <taxon>Erigoninae</taxon>
        <taxon>Oedothorax</taxon>
    </lineage>
</organism>
<name>A0AAV6VZ30_9ARAC</name>
<dbReference type="AlphaFoldDB" id="A0AAV6VZ30"/>